<dbReference type="AlphaFoldDB" id="A0AAE1CE80"/>
<accession>A0AAE1CE80</accession>
<name>A0AAE1CE80_9PEZI</name>
<dbReference type="EMBL" id="JAULSO010000002">
    <property type="protein sequence ID" value="KAK3690528.1"/>
    <property type="molecule type" value="Genomic_DNA"/>
</dbReference>
<reference evidence="1" key="2">
    <citation type="submission" date="2023-06" db="EMBL/GenBank/DDBJ databases">
        <authorList>
            <consortium name="Lawrence Berkeley National Laboratory"/>
            <person name="Haridas S."/>
            <person name="Hensen N."/>
            <person name="Bonometti L."/>
            <person name="Westerberg I."/>
            <person name="Brannstrom I.O."/>
            <person name="Guillou S."/>
            <person name="Cros-Aarteil S."/>
            <person name="Calhoun S."/>
            <person name="Kuo A."/>
            <person name="Mondo S."/>
            <person name="Pangilinan J."/>
            <person name="Riley R."/>
            <person name="Labutti K."/>
            <person name="Andreopoulos B."/>
            <person name="Lipzen A."/>
            <person name="Chen C."/>
            <person name="Yanf M."/>
            <person name="Daum C."/>
            <person name="Ng V."/>
            <person name="Clum A."/>
            <person name="Steindorff A."/>
            <person name="Ohm R."/>
            <person name="Martin F."/>
            <person name="Silar P."/>
            <person name="Natvig D."/>
            <person name="Lalanne C."/>
            <person name="Gautier V."/>
            <person name="Ament-Velasquez S.L."/>
            <person name="Kruys A."/>
            <person name="Hutchinson M.I."/>
            <person name="Powell A.J."/>
            <person name="Barry K."/>
            <person name="Miller A.N."/>
            <person name="Grigoriev I.V."/>
            <person name="Debuchy R."/>
            <person name="Gladieux P."/>
            <person name="Thoren M.H."/>
            <person name="Johannesson H."/>
        </authorList>
    </citation>
    <scope>NUCLEOTIDE SEQUENCE</scope>
    <source>
        <strain evidence="1">CBS 314.62</strain>
    </source>
</reference>
<dbReference type="Proteomes" id="UP001270362">
    <property type="component" value="Unassembled WGS sequence"/>
</dbReference>
<reference evidence="1" key="1">
    <citation type="journal article" date="2023" name="Mol. Phylogenet. Evol.">
        <title>Genome-scale phylogeny and comparative genomics of the fungal order Sordariales.</title>
        <authorList>
            <person name="Hensen N."/>
            <person name="Bonometti L."/>
            <person name="Westerberg I."/>
            <person name="Brannstrom I.O."/>
            <person name="Guillou S."/>
            <person name="Cros-Aarteil S."/>
            <person name="Calhoun S."/>
            <person name="Haridas S."/>
            <person name="Kuo A."/>
            <person name="Mondo S."/>
            <person name="Pangilinan J."/>
            <person name="Riley R."/>
            <person name="LaButti K."/>
            <person name="Andreopoulos B."/>
            <person name="Lipzen A."/>
            <person name="Chen C."/>
            <person name="Yan M."/>
            <person name="Daum C."/>
            <person name="Ng V."/>
            <person name="Clum A."/>
            <person name="Steindorff A."/>
            <person name="Ohm R.A."/>
            <person name="Martin F."/>
            <person name="Silar P."/>
            <person name="Natvig D.O."/>
            <person name="Lalanne C."/>
            <person name="Gautier V."/>
            <person name="Ament-Velasquez S.L."/>
            <person name="Kruys A."/>
            <person name="Hutchinson M.I."/>
            <person name="Powell A.J."/>
            <person name="Barry K."/>
            <person name="Miller A.N."/>
            <person name="Grigoriev I.V."/>
            <person name="Debuchy R."/>
            <person name="Gladieux P."/>
            <person name="Hiltunen Thoren M."/>
            <person name="Johannesson H."/>
        </authorList>
    </citation>
    <scope>NUCLEOTIDE SEQUENCE</scope>
    <source>
        <strain evidence="1">CBS 314.62</strain>
    </source>
</reference>
<keyword evidence="2" id="KW-1185">Reference proteome</keyword>
<comment type="caution">
    <text evidence="1">The sequence shown here is derived from an EMBL/GenBank/DDBJ whole genome shotgun (WGS) entry which is preliminary data.</text>
</comment>
<organism evidence="1 2">
    <name type="scientific">Podospora appendiculata</name>
    <dbReference type="NCBI Taxonomy" id="314037"/>
    <lineage>
        <taxon>Eukaryota</taxon>
        <taxon>Fungi</taxon>
        <taxon>Dikarya</taxon>
        <taxon>Ascomycota</taxon>
        <taxon>Pezizomycotina</taxon>
        <taxon>Sordariomycetes</taxon>
        <taxon>Sordariomycetidae</taxon>
        <taxon>Sordariales</taxon>
        <taxon>Podosporaceae</taxon>
        <taxon>Podospora</taxon>
    </lineage>
</organism>
<sequence>MATIPDDLDDLTQYWVRRTKTFFATLHPCDLGLSETNLITEDDIKNRLKGRFNHVGDSGEVLDGLLTECAQRLAERWSQPDPRTPCPANLFEEAQVVRQILDNAIYEVYHLHKRRDKIEEINKDRVDKWATYQKALSSRVPSDNPPAPIPGPDRYQKWADNARDLDLFFNNPREVFFQALDPDFEGHRSVQNKISKHKGFAAEFRLRHWQMLDDYAKLFTPPTS</sequence>
<protein>
    <submittedName>
        <fullName evidence="1">Uncharacterized protein</fullName>
    </submittedName>
</protein>
<evidence type="ECO:0000313" key="1">
    <source>
        <dbReference type="EMBL" id="KAK3690528.1"/>
    </source>
</evidence>
<proteinExistence type="predicted"/>
<evidence type="ECO:0000313" key="2">
    <source>
        <dbReference type="Proteomes" id="UP001270362"/>
    </source>
</evidence>
<gene>
    <name evidence="1" type="ORF">B0T22DRAFT_441912</name>
</gene>